<evidence type="ECO:0000256" key="2">
    <source>
        <dbReference type="ARBA" id="ARBA00022801"/>
    </source>
</evidence>
<name>A0ABX6K0B5_SALCS</name>
<dbReference type="PANTHER" id="PTHR42881:SF13">
    <property type="entry name" value="PROLYL ENDOPEPTIDASE"/>
    <property type="match status" value="1"/>
</dbReference>
<evidence type="ECO:0000256" key="4">
    <source>
        <dbReference type="SAM" id="SignalP"/>
    </source>
</evidence>
<evidence type="ECO:0000313" key="7">
    <source>
        <dbReference type="EMBL" id="QIR05020.1"/>
    </source>
</evidence>
<keyword evidence="3" id="KW-0720">Serine protease</keyword>
<reference evidence="7 8" key="1">
    <citation type="submission" date="2020-03" db="EMBL/GenBank/DDBJ databases">
        <title>Genome mining reveals the biosynthetic pathways of PHA and ectoines of the halophilic strain Salinivibrio costicola M318 isolated from fermented shrimp paste.</title>
        <authorList>
            <person name="Doan T.V."/>
            <person name="Tran L.T."/>
            <person name="Trieu T.A."/>
            <person name="Nguyen Q.V."/>
            <person name="Quach T.N."/>
            <person name="Phi T.Q."/>
            <person name="Kumar S."/>
        </authorList>
    </citation>
    <scope>NUCLEOTIDE SEQUENCE [LARGE SCALE GENOMIC DNA]</scope>
    <source>
        <strain evidence="7 8">M318</strain>
    </source>
</reference>
<evidence type="ECO:0000256" key="1">
    <source>
        <dbReference type="ARBA" id="ARBA00022670"/>
    </source>
</evidence>
<keyword evidence="2" id="KW-0378">Hydrolase</keyword>
<feature type="domain" description="Peptidase S9 prolyl oligopeptidase catalytic" evidence="5">
    <location>
        <begin position="491"/>
        <end position="692"/>
    </location>
</feature>
<dbReference type="Gene3D" id="2.130.10.120">
    <property type="entry name" value="Prolyl oligopeptidase, N-terminal domain"/>
    <property type="match status" value="1"/>
</dbReference>
<feature type="signal peptide" evidence="4">
    <location>
        <begin position="1"/>
        <end position="20"/>
    </location>
</feature>
<dbReference type="EMBL" id="CP050266">
    <property type="protein sequence ID" value="QIR05020.1"/>
    <property type="molecule type" value="Genomic_DNA"/>
</dbReference>
<dbReference type="InterPro" id="IPR029058">
    <property type="entry name" value="AB_hydrolase_fold"/>
</dbReference>
<evidence type="ECO:0000259" key="6">
    <source>
        <dbReference type="Pfam" id="PF02897"/>
    </source>
</evidence>
<dbReference type="Pfam" id="PF02897">
    <property type="entry name" value="Peptidase_S9_N"/>
    <property type="match status" value="1"/>
</dbReference>
<dbReference type="InterPro" id="IPR023302">
    <property type="entry name" value="Pept_S9A_N"/>
</dbReference>
<sequence>MKTHALSAAALAMTLGTAHGADHADPFLWLEEVESEQALTWVKKQNTSTNDMLTHHPSYSTFYQDSLDVLNATDRLAYPSRRGDYYYNFWQDDTHVKGLYRRTTPDSYAKAKPEWETVIDVDALAKAEGEDWVLKGVDCYAPAYQRCMVALSRGGADATVKREFDLTTKQFIADGFSLSEAKSDITWLDNDHLLVATDFGEGTLTDSGYPRLVKKWQRGTSLKDAPVVYEGSPRSVSVGMFTLRDAHSRVTLVREGETFYRQQTFWLDKNTLRPLTLPADSEILGYFEGALFFQLKSDFHQGDTRFQQGSILSAALTDLTAEQPHYQAFLAPDTKTSIESVDFTARHIIVSELNDVSSRIRVLHKDAKGNWQQKPVALEENTHMRVFNTSPEHDDFFVDVSSFLTPPSIYQVDAQSHETRHLKSTPPKFDASDLVVEQHFATSKDGTKVPYFLVASKTLKRDGKNPTLLYGYGGFEVSLTPHYSALLGKNWLEKGGVYVLANIRGGGEYGPAWHLAALKHQRHKAYQDFEAVAEDVISKKITTPAHLGIQGGSNGGLLVGAAVTRRPELYQAVVCQVPLLDMKRFNKLLAGASWMAEYGNPDTEADWAYLKTYSPYHNLSQDTAYPRVLFTTSTRDDRVHPAHARKMVAKMQAMGHDVLYYENMEGGHAGASNNATRAAMYARTYTYLASQLALRTDSD</sequence>
<keyword evidence="1" id="KW-0645">Protease</keyword>
<dbReference type="SUPFAM" id="SSF50993">
    <property type="entry name" value="Peptidase/esterase 'gauge' domain"/>
    <property type="match status" value="1"/>
</dbReference>
<dbReference type="RefSeq" id="WP_167313835.1">
    <property type="nucleotide sequence ID" value="NZ_CP050266.1"/>
</dbReference>
<proteinExistence type="predicted"/>
<protein>
    <submittedName>
        <fullName evidence="7">S9 family peptidase</fullName>
    </submittedName>
</protein>
<dbReference type="Pfam" id="PF00326">
    <property type="entry name" value="Peptidase_S9"/>
    <property type="match status" value="1"/>
</dbReference>
<gene>
    <name evidence="7" type="ORF">HBA18_00670</name>
</gene>
<accession>A0ABX6K0B5</accession>
<dbReference type="PANTHER" id="PTHR42881">
    <property type="entry name" value="PROLYL ENDOPEPTIDASE"/>
    <property type="match status" value="1"/>
</dbReference>
<keyword evidence="4" id="KW-0732">Signal</keyword>
<feature type="domain" description="Peptidase S9A N-terminal" evidence="6">
    <location>
        <begin position="17"/>
        <end position="424"/>
    </location>
</feature>
<evidence type="ECO:0000259" key="5">
    <source>
        <dbReference type="Pfam" id="PF00326"/>
    </source>
</evidence>
<dbReference type="InterPro" id="IPR001375">
    <property type="entry name" value="Peptidase_S9_cat"/>
</dbReference>
<evidence type="ECO:0000256" key="3">
    <source>
        <dbReference type="ARBA" id="ARBA00022825"/>
    </source>
</evidence>
<dbReference type="InterPro" id="IPR051167">
    <property type="entry name" value="Prolyl_oligopep/macrocyclase"/>
</dbReference>
<dbReference type="PRINTS" id="PR00862">
    <property type="entry name" value="PROLIGOPTASE"/>
</dbReference>
<feature type="chain" id="PRO_5045304409" evidence="4">
    <location>
        <begin position="21"/>
        <end position="699"/>
    </location>
</feature>
<dbReference type="Proteomes" id="UP000501408">
    <property type="component" value="Chromosome 1"/>
</dbReference>
<evidence type="ECO:0000313" key="8">
    <source>
        <dbReference type="Proteomes" id="UP000501408"/>
    </source>
</evidence>
<keyword evidence="8" id="KW-1185">Reference proteome</keyword>
<dbReference type="Gene3D" id="3.40.50.1820">
    <property type="entry name" value="alpha/beta hydrolase"/>
    <property type="match status" value="1"/>
</dbReference>
<organism evidence="7 8">
    <name type="scientific">Salinivibrio costicola</name>
    <name type="common">Vibrio costicola</name>
    <dbReference type="NCBI Taxonomy" id="51367"/>
    <lineage>
        <taxon>Bacteria</taxon>
        <taxon>Pseudomonadati</taxon>
        <taxon>Pseudomonadota</taxon>
        <taxon>Gammaproteobacteria</taxon>
        <taxon>Vibrionales</taxon>
        <taxon>Vibrionaceae</taxon>
        <taxon>Salinivibrio</taxon>
    </lineage>
</organism>
<dbReference type="SUPFAM" id="SSF53474">
    <property type="entry name" value="alpha/beta-Hydrolases"/>
    <property type="match status" value="1"/>
</dbReference>
<dbReference type="InterPro" id="IPR002470">
    <property type="entry name" value="Peptidase_S9A"/>
</dbReference>